<dbReference type="AlphaFoldDB" id="A0A9W7ZMY9"/>
<evidence type="ECO:0000313" key="2">
    <source>
        <dbReference type="Proteomes" id="UP001150538"/>
    </source>
</evidence>
<comment type="caution">
    <text evidence="1">The sequence shown here is derived from an EMBL/GenBank/DDBJ whole genome shotgun (WGS) entry which is preliminary data.</text>
</comment>
<reference evidence="1" key="1">
    <citation type="submission" date="2022-07" db="EMBL/GenBank/DDBJ databases">
        <title>Phylogenomic reconstructions and comparative analyses of Kickxellomycotina fungi.</title>
        <authorList>
            <person name="Reynolds N.K."/>
            <person name="Stajich J.E."/>
            <person name="Barry K."/>
            <person name="Grigoriev I.V."/>
            <person name="Crous P."/>
            <person name="Smith M.E."/>
        </authorList>
    </citation>
    <scope>NUCLEOTIDE SEQUENCE</scope>
    <source>
        <strain evidence="1">NBRC 100468</strain>
    </source>
</reference>
<keyword evidence="2" id="KW-1185">Reference proteome</keyword>
<dbReference type="Proteomes" id="UP001150538">
    <property type="component" value="Unassembled WGS sequence"/>
</dbReference>
<protein>
    <submittedName>
        <fullName evidence="1">Uncharacterized protein</fullName>
    </submittedName>
</protein>
<gene>
    <name evidence="1" type="ORF">H4219_005791</name>
</gene>
<evidence type="ECO:0000313" key="1">
    <source>
        <dbReference type="EMBL" id="KAJ1911904.1"/>
    </source>
</evidence>
<sequence>MLEQGEEGINNDASGQHHYGGMCDLSELSRMVGGTVIGIGADEKAKKGESTPRKRSLVWAEGTTASSLRFSHKQWIRMAAPWRQALEKLAARLESDCVSRDRAHKGQFKVGRAEFGPAIMVDGGGQSRPGWQKGIT</sequence>
<organism evidence="1 2">
    <name type="scientific">Mycoemilia scoparia</name>
    <dbReference type="NCBI Taxonomy" id="417184"/>
    <lineage>
        <taxon>Eukaryota</taxon>
        <taxon>Fungi</taxon>
        <taxon>Fungi incertae sedis</taxon>
        <taxon>Zoopagomycota</taxon>
        <taxon>Kickxellomycotina</taxon>
        <taxon>Kickxellomycetes</taxon>
        <taxon>Kickxellales</taxon>
        <taxon>Kickxellaceae</taxon>
        <taxon>Mycoemilia</taxon>
    </lineage>
</organism>
<name>A0A9W7ZMY9_9FUNG</name>
<proteinExistence type="predicted"/>
<accession>A0A9W7ZMY9</accession>
<dbReference type="EMBL" id="JANBPU010000397">
    <property type="protein sequence ID" value="KAJ1911904.1"/>
    <property type="molecule type" value="Genomic_DNA"/>
</dbReference>